<sequence>MEQLDVLREHQTIWENKSTSKSQKGMSKVELEFARRQPLKAIVAMEGNDADHMTRLKARLRAYFTETAANGEVVTHMAMDLKKKAQTSYPNEITLCARLN</sequence>
<reference evidence="1 2" key="1">
    <citation type="submission" date="2018-02" db="EMBL/GenBank/DDBJ databases">
        <title>Genome sequence of the basidiomycete white-rot fungus Phlebia centrifuga.</title>
        <authorList>
            <person name="Granchi Z."/>
            <person name="Peng M."/>
            <person name="de Vries R.P."/>
            <person name="Hilden K."/>
            <person name="Makela M.R."/>
            <person name="Grigoriev I."/>
            <person name="Riley R."/>
        </authorList>
    </citation>
    <scope>NUCLEOTIDE SEQUENCE [LARGE SCALE GENOMIC DNA]</scope>
    <source>
        <strain evidence="1 2">FBCC195</strain>
    </source>
</reference>
<accession>A0A2R6NUH1</accession>
<proteinExistence type="predicted"/>
<comment type="caution">
    <text evidence="1">The sequence shown here is derived from an EMBL/GenBank/DDBJ whole genome shotgun (WGS) entry which is preliminary data.</text>
</comment>
<gene>
    <name evidence="1" type="ORF">PHLCEN_2v8153</name>
</gene>
<evidence type="ECO:0000313" key="2">
    <source>
        <dbReference type="Proteomes" id="UP000186601"/>
    </source>
</evidence>
<keyword evidence="2" id="KW-1185">Reference proteome</keyword>
<protein>
    <submittedName>
        <fullName evidence="1">Uncharacterized protein</fullName>
    </submittedName>
</protein>
<evidence type="ECO:0000313" key="1">
    <source>
        <dbReference type="EMBL" id="PSR76872.1"/>
    </source>
</evidence>
<dbReference type="AlphaFoldDB" id="A0A2R6NUH1"/>
<organism evidence="1 2">
    <name type="scientific">Hermanssonia centrifuga</name>
    <dbReference type="NCBI Taxonomy" id="98765"/>
    <lineage>
        <taxon>Eukaryota</taxon>
        <taxon>Fungi</taxon>
        <taxon>Dikarya</taxon>
        <taxon>Basidiomycota</taxon>
        <taxon>Agaricomycotina</taxon>
        <taxon>Agaricomycetes</taxon>
        <taxon>Polyporales</taxon>
        <taxon>Meruliaceae</taxon>
        <taxon>Hermanssonia</taxon>
    </lineage>
</organism>
<dbReference type="EMBL" id="MLYV02000831">
    <property type="protein sequence ID" value="PSR76872.1"/>
    <property type="molecule type" value="Genomic_DNA"/>
</dbReference>
<name>A0A2R6NUH1_9APHY</name>
<dbReference type="Proteomes" id="UP000186601">
    <property type="component" value="Unassembled WGS sequence"/>
</dbReference>